<keyword evidence="1" id="KW-0175">Coiled coil</keyword>
<feature type="chain" id="PRO_5012937107" description="DUF481 domain-containing protein" evidence="2">
    <location>
        <begin position="27"/>
        <end position="312"/>
    </location>
</feature>
<reference evidence="3 4" key="1">
    <citation type="submission" date="2016-11" db="EMBL/GenBank/DDBJ databases">
        <title>Trade-off between light-utilization and light-protection in marine flavobacteria.</title>
        <authorList>
            <person name="Kumagai Y."/>
        </authorList>
    </citation>
    <scope>NUCLEOTIDE SEQUENCE [LARGE SCALE GENOMIC DNA]</scope>
    <source>
        <strain evidence="3 4">NBRC 107125</strain>
    </source>
</reference>
<gene>
    <name evidence="3" type="ORF">BST96_10875</name>
</gene>
<evidence type="ECO:0000256" key="2">
    <source>
        <dbReference type="SAM" id="SignalP"/>
    </source>
</evidence>
<dbReference type="Pfam" id="PF04338">
    <property type="entry name" value="DUF481"/>
    <property type="match status" value="1"/>
</dbReference>
<dbReference type="STRING" id="716816.BST96_10875"/>
<evidence type="ECO:0000313" key="4">
    <source>
        <dbReference type="Proteomes" id="UP000193450"/>
    </source>
</evidence>
<accession>A0A1X9NGE7</accession>
<dbReference type="AlphaFoldDB" id="A0A1X9NGE7"/>
<dbReference type="RefSeq" id="WP_085758726.1">
    <property type="nucleotide sequence ID" value="NZ_CP019343.1"/>
</dbReference>
<feature type="coiled-coil region" evidence="1">
    <location>
        <begin position="33"/>
        <end position="96"/>
    </location>
</feature>
<keyword evidence="4" id="KW-1185">Reference proteome</keyword>
<dbReference type="EMBL" id="CP019343">
    <property type="protein sequence ID" value="ARN74579.1"/>
    <property type="molecule type" value="Genomic_DNA"/>
</dbReference>
<dbReference type="Proteomes" id="UP000193450">
    <property type="component" value="Chromosome"/>
</dbReference>
<dbReference type="InterPro" id="IPR007433">
    <property type="entry name" value="DUF481"/>
</dbReference>
<evidence type="ECO:0000313" key="3">
    <source>
        <dbReference type="EMBL" id="ARN74579.1"/>
    </source>
</evidence>
<protein>
    <recommendedName>
        <fullName evidence="5">DUF481 domain-containing protein</fullName>
    </recommendedName>
</protein>
<sequence>MKLRVLQKTLAASLVASLLAANQSLAEEERAMTPEASQKVEALNAEIQALTEQLEQLTSQIDSSDGSDAEEITEEAEDIKDVAADIAEAAADIEEETKLWTGSVEFGFVDTNGNTEETSTKSRAEIFRETEDWKYTFLFSSSYSQSDGINTAEKYFLANRLSYKYNEKDYIYGYHSYDDDRFSGFDYITTFSMGYGRTILDNDTMEWNAEIGPGYRYSKVDDEDNGEDSEEAVVRMFTNYIWDFAENSTFTQGFNVEAGEDNTISNSRTALEVKVIGEVSIVLSYTVKYKEEVPADTKHADTETAVTVSYSF</sequence>
<feature type="signal peptide" evidence="2">
    <location>
        <begin position="1"/>
        <end position="26"/>
    </location>
</feature>
<organism evidence="3 4">
    <name type="scientific">Oceanicoccus sagamiensis</name>
    <dbReference type="NCBI Taxonomy" id="716816"/>
    <lineage>
        <taxon>Bacteria</taxon>
        <taxon>Pseudomonadati</taxon>
        <taxon>Pseudomonadota</taxon>
        <taxon>Gammaproteobacteria</taxon>
        <taxon>Cellvibrionales</taxon>
        <taxon>Spongiibacteraceae</taxon>
        <taxon>Oceanicoccus</taxon>
    </lineage>
</organism>
<dbReference type="OrthoDB" id="5292716at2"/>
<name>A0A1X9NGE7_9GAMM</name>
<dbReference type="KEGG" id="osg:BST96_10875"/>
<proteinExistence type="predicted"/>
<evidence type="ECO:0008006" key="5">
    <source>
        <dbReference type="Google" id="ProtNLM"/>
    </source>
</evidence>
<evidence type="ECO:0000256" key="1">
    <source>
        <dbReference type="SAM" id="Coils"/>
    </source>
</evidence>
<keyword evidence="2" id="KW-0732">Signal</keyword>